<dbReference type="Gene3D" id="1.20.1260.10">
    <property type="match status" value="2"/>
</dbReference>
<protein>
    <recommendedName>
        <fullName evidence="3">Ferritin</fullName>
    </recommendedName>
</protein>
<name>A0ABR0UCH1_REHGL</name>
<sequence>MFLEAISAVSLSSVQGSANLGPLANLSNSIALSSSFSPSSSSFSGLVFAKKRDNGFAAGATNETVSLPLTGVVFQPFEEVKNDAYMVPIAPEVSLARQRFSKECEAAINEQINVEYCVSYVYHALFAYFDRDNVALKGLANNGTSIVLGEVNQRKTFETSQRKAQKFCSPFRNTSIADKHNDPQLADFVESEFLEEQVEAIKKISEYVAQLRRVGKGHGMISSSLVNNRFMSPPLLLSLCVKILLLITEIIFVCAHAGVWHFDQMLLQEGNGAA</sequence>
<dbReference type="InterPro" id="IPR012347">
    <property type="entry name" value="Ferritin-like"/>
</dbReference>
<dbReference type="SUPFAM" id="SSF47240">
    <property type="entry name" value="Ferritin-like"/>
    <property type="match status" value="1"/>
</dbReference>
<dbReference type="InterPro" id="IPR014034">
    <property type="entry name" value="Ferritin_CS"/>
</dbReference>
<gene>
    <name evidence="1" type="ORF">DH2020_045923</name>
</gene>
<dbReference type="InterPro" id="IPR001519">
    <property type="entry name" value="Ferritin"/>
</dbReference>
<dbReference type="PANTHER" id="PTHR11431:SF75">
    <property type="entry name" value="FERRITIN"/>
    <property type="match status" value="1"/>
</dbReference>
<dbReference type="CDD" id="cd01056">
    <property type="entry name" value="Euk_Ferritin"/>
    <property type="match status" value="1"/>
</dbReference>
<dbReference type="PROSITE" id="PS00204">
    <property type="entry name" value="FERRITIN_2"/>
    <property type="match status" value="1"/>
</dbReference>
<dbReference type="PANTHER" id="PTHR11431">
    <property type="entry name" value="FERRITIN"/>
    <property type="match status" value="1"/>
</dbReference>
<evidence type="ECO:0008006" key="3">
    <source>
        <dbReference type="Google" id="ProtNLM"/>
    </source>
</evidence>
<dbReference type="InterPro" id="IPR009078">
    <property type="entry name" value="Ferritin-like_SF"/>
</dbReference>
<keyword evidence="2" id="KW-1185">Reference proteome</keyword>
<accession>A0ABR0UCH1</accession>
<organism evidence="1 2">
    <name type="scientific">Rehmannia glutinosa</name>
    <name type="common">Chinese foxglove</name>
    <dbReference type="NCBI Taxonomy" id="99300"/>
    <lineage>
        <taxon>Eukaryota</taxon>
        <taxon>Viridiplantae</taxon>
        <taxon>Streptophyta</taxon>
        <taxon>Embryophyta</taxon>
        <taxon>Tracheophyta</taxon>
        <taxon>Spermatophyta</taxon>
        <taxon>Magnoliopsida</taxon>
        <taxon>eudicotyledons</taxon>
        <taxon>Gunneridae</taxon>
        <taxon>Pentapetalae</taxon>
        <taxon>asterids</taxon>
        <taxon>lamiids</taxon>
        <taxon>Lamiales</taxon>
        <taxon>Orobanchaceae</taxon>
        <taxon>Rehmannieae</taxon>
        <taxon>Rehmannia</taxon>
    </lineage>
</organism>
<proteinExistence type="predicted"/>
<dbReference type="Proteomes" id="UP001318860">
    <property type="component" value="Unassembled WGS sequence"/>
</dbReference>
<reference evidence="1 2" key="1">
    <citation type="journal article" date="2021" name="Comput. Struct. Biotechnol. J.">
        <title>De novo genome assembly of the potent medicinal plant Rehmannia glutinosa using nanopore technology.</title>
        <authorList>
            <person name="Ma L."/>
            <person name="Dong C."/>
            <person name="Song C."/>
            <person name="Wang X."/>
            <person name="Zheng X."/>
            <person name="Niu Y."/>
            <person name="Chen S."/>
            <person name="Feng W."/>
        </authorList>
    </citation>
    <scope>NUCLEOTIDE SEQUENCE [LARGE SCALE GENOMIC DNA]</scope>
    <source>
        <strain evidence="1">DH-2019</strain>
    </source>
</reference>
<comment type="caution">
    <text evidence="1">The sequence shown here is derived from an EMBL/GenBank/DDBJ whole genome shotgun (WGS) entry which is preliminary data.</text>
</comment>
<evidence type="ECO:0000313" key="2">
    <source>
        <dbReference type="Proteomes" id="UP001318860"/>
    </source>
</evidence>
<dbReference type="EMBL" id="JABTTQ020003093">
    <property type="protein sequence ID" value="KAK6120232.1"/>
    <property type="molecule type" value="Genomic_DNA"/>
</dbReference>
<evidence type="ECO:0000313" key="1">
    <source>
        <dbReference type="EMBL" id="KAK6120232.1"/>
    </source>
</evidence>